<reference evidence="2" key="1">
    <citation type="journal article" date="2019" name="Sci. Rep.">
        <title>Draft genome of Tanacetum cinerariifolium, the natural source of mosquito coil.</title>
        <authorList>
            <person name="Yamashiro T."/>
            <person name="Shiraishi A."/>
            <person name="Satake H."/>
            <person name="Nakayama K."/>
        </authorList>
    </citation>
    <scope>NUCLEOTIDE SEQUENCE</scope>
</reference>
<evidence type="ECO:0000259" key="1">
    <source>
        <dbReference type="Pfam" id="PF01624"/>
    </source>
</evidence>
<dbReference type="EMBL" id="BKCJ010000955">
    <property type="protein sequence ID" value="GEU37657.1"/>
    <property type="molecule type" value="Genomic_DNA"/>
</dbReference>
<dbReference type="InterPro" id="IPR016151">
    <property type="entry name" value="DNA_mismatch_repair_MutS_N"/>
</dbReference>
<evidence type="ECO:0000313" key="2">
    <source>
        <dbReference type="EMBL" id="GEU37657.1"/>
    </source>
</evidence>
<sequence length="115" mass="13096">MKEGTLNSEILKFKSRFPREVLLCRVRDFYEAIVFDACILVEYVGLNPFGGMRSDSIPKVGCPIVNLRQTFDDLTRHGFSVCIVEEVQGPKARARKIRFISGHAHLGSPYVFWTC</sequence>
<dbReference type="AlphaFoldDB" id="A0A6L2JM33"/>
<accession>A0A6L2JM33</accession>
<dbReference type="InterPro" id="IPR007695">
    <property type="entry name" value="DNA_mismatch_repair_MutS-lik_N"/>
</dbReference>
<dbReference type="PANTHER" id="PTHR48448">
    <property type="entry name" value="MUTL PROTEIN ISOFORM 1"/>
    <property type="match status" value="1"/>
</dbReference>
<comment type="caution">
    <text evidence="2">The sequence shown here is derived from an EMBL/GenBank/DDBJ whole genome shotgun (WGS) entry which is preliminary data.</text>
</comment>
<dbReference type="GO" id="GO:0030983">
    <property type="term" value="F:mismatched DNA binding"/>
    <property type="evidence" value="ECO:0007669"/>
    <property type="project" value="InterPro"/>
</dbReference>
<dbReference type="SUPFAM" id="SSF55271">
    <property type="entry name" value="DNA repair protein MutS, domain I"/>
    <property type="match status" value="1"/>
</dbReference>
<proteinExistence type="predicted"/>
<dbReference type="GO" id="GO:0005524">
    <property type="term" value="F:ATP binding"/>
    <property type="evidence" value="ECO:0007669"/>
    <property type="project" value="InterPro"/>
</dbReference>
<dbReference type="GO" id="GO:0006298">
    <property type="term" value="P:mismatch repair"/>
    <property type="evidence" value="ECO:0007669"/>
    <property type="project" value="InterPro"/>
</dbReference>
<organism evidence="2">
    <name type="scientific">Tanacetum cinerariifolium</name>
    <name type="common">Dalmatian daisy</name>
    <name type="synonym">Chrysanthemum cinerariifolium</name>
    <dbReference type="NCBI Taxonomy" id="118510"/>
    <lineage>
        <taxon>Eukaryota</taxon>
        <taxon>Viridiplantae</taxon>
        <taxon>Streptophyta</taxon>
        <taxon>Embryophyta</taxon>
        <taxon>Tracheophyta</taxon>
        <taxon>Spermatophyta</taxon>
        <taxon>Magnoliopsida</taxon>
        <taxon>eudicotyledons</taxon>
        <taxon>Gunneridae</taxon>
        <taxon>Pentapetalae</taxon>
        <taxon>asterids</taxon>
        <taxon>campanulids</taxon>
        <taxon>Asterales</taxon>
        <taxon>Asteraceae</taxon>
        <taxon>Asteroideae</taxon>
        <taxon>Anthemideae</taxon>
        <taxon>Anthemidinae</taxon>
        <taxon>Tanacetum</taxon>
    </lineage>
</organism>
<dbReference type="Gene3D" id="3.40.1170.10">
    <property type="entry name" value="DNA repair protein MutS, domain I"/>
    <property type="match status" value="1"/>
</dbReference>
<gene>
    <name evidence="2" type="ORF">Tci_009635</name>
</gene>
<dbReference type="Pfam" id="PF01624">
    <property type="entry name" value="MutS_I"/>
    <property type="match status" value="1"/>
</dbReference>
<dbReference type="InterPro" id="IPR053276">
    <property type="entry name" value="MtDNA_mismatch_repair_MutS"/>
</dbReference>
<dbReference type="PANTHER" id="PTHR48448:SF1">
    <property type="entry name" value="MUTL PROTEIN ISOFORM 1"/>
    <property type="match status" value="1"/>
</dbReference>
<name>A0A6L2JM33_TANCI</name>
<protein>
    <submittedName>
        <fullName evidence="2">GIY-YIG nuclease superfamily</fullName>
    </submittedName>
</protein>
<feature type="domain" description="DNA mismatch repair protein MutS-like N-terminal" evidence="1">
    <location>
        <begin position="11"/>
        <end position="96"/>
    </location>
</feature>